<dbReference type="Proteomes" id="UP000800235">
    <property type="component" value="Unassembled WGS sequence"/>
</dbReference>
<feature type="region of interest" description="Disordered" evidence="3">
    <location>
        <begin position="1"/>
        <end position="28"/>
    </location>
</feature>
<feature type="region of interest" description="Disordered" evidence="3">
    <location>
        <begin position="281"/>
        <end position="306"/>
    </location>
</feature>
<feature type="region of interest" description="Disordered" evidence="3">
    <location>
        <begin position="45"/>
        <end position="104"/>
    </location>
</feature>
<comment type="subcellular location">
    <subcellularLocation>
        <location evidence="1">Nucleus</location>
    </subcellularLocation>
</comment>
<reference evidence="5" key="1">
    <citation type="journal article" date="2020" name="Stud. Mycol.">
        <title>101 Dothideomycetes genomes: a test case for predicting lifestyles and emergence of pathogens.</title>
        <authorList>
            <person name="Haridas S."/>
            <person name="Albert R."/>
            <person name="Binder M."/>
            <person name="Bloem J."/>
            <person name="Labutti K."/>
            <person name="Salamov A."/>
            <person name="Andreopoulos B."/>
            <person name="Baker S."/>
            <person name="Barry K."/>
            <person name="Bills G."/>
            <person name="Bluhm B."/>
            <person name="Cannon C."/>
            <person name="Castanera R."/>
            <person name="Culley D."/>
            <person name="Daum C."/>
            <person name="Ezra D."/>
            <person name="Gonzalez J."/>
            <person name="Henrissat B."/>
            <person name="Kuo A."/>
            <person name="Liang C."/>
            <person name="Lipzen A."/>
            <person name="Lutzoni F."/>
            <person name="Magnuson J."/>
            <person name="Mondo S."/>
            <person name="Nolan M."/>
            <person name="Ohm R."/>
            <person name="Pangilinan J."/>
            <person name="Park H.-J."/>
            <person name="Ramirez L."/>
            <person name="Alfaro M."/>
            <person name="Sun H."/>
            <person name="Tritt A."/>
            <person name="Yoshinaga Y."/>
            <person name="Zwiers L.-H."/>
            <person name="Turgeon B."/>
            <person name="Goodwin S."/>
            <person name="Spatafora J."/>
            <person name="Crous P."/>
            <person name="Grigoriev I."/>
        </authorList>
    </citation>
    <scope>NUCLEOTIDE SEQUENCE</scope>
    <source>
        <strain evidence="5">CBS 130266</strain>
    </source>
</reference>
<protein>
    <recommendedName>
        <fullName evidence="4">BZIP domain-containing protein</fullName>
    </recommendedName>
</protein>
<dbReference type="GO" id="GO:0001228">
    <property type="term" value="F:DNA-binding transcription activator activity, RNA polymerase II-specific"/>
    <property type="evidence" value="ECO:0007669"/>
    <property type="project" value="TreeGrafter"/>
</dbReference>
<dbReference type="Gene3D" id="1.20.5.170">
    <property type="match status" value="1"/>
</dbReference>
<evidence type="ECO:0000256" key="1">
    <source>
        <dbReference type="ARBA" id="ARBA00004123"/>
    </source>
</evidence>
<feature type="region of interest" description="Disordered" evidence="3">
    <location>
        <begin position="346"/>
        <end position="365"/>
    </location>
</feature>
<accession>A0A9P4P5B1</accession>
<feature type="region of interest" description="Disordered" evidence="3">
    <location>
        <begin position="485"/>
        <end position="514"/>
    </location>
</feature>
<evidence type="ECO:0000313" key="6">
    <source>
        <dbReference type="Proteomes" id="UP000800235"/>
    </source>
</evidence>
<name>A0A9P4P5B1_9PEZI</name>
<dbReference type="OrthoDB" id="5374328at2759"/>
<feature type="region of interest" description="Disordered" evidence="3">
    <location>
        <begin position="388"/>
        <end position="418"/>
    </location>
</feature>
<dbReference type="InterPro" id="IPR046347">
    <property type="entry name" value="bZIP_sf"/>
</dbReference>
<proteinExistence type="predicted"/>
<dbReference type="InterPro" id="IPR050936">
    <property type="entry name" value="AP-1-like"/>
</dbReference>
<dbReference type="AlphaFoldDB" id="A0A9P4P5B1"/>
<evidence type="ECO:0000256" key="2">
    <source>
        <dbReference type="ARBA" id="ARBA00023242"/>
    </source>
</evidence>
<organism evidence="5 6">
    <name type="scientific">Tothia fuscella</name>
    <dbReference type="NCBI Taxonomy" id="1048955"/>
    <lineage>
        <taxon>Eukaryota</taxon>
        <taxon>Fungi</taxon>
        <taxon>Dikarya</taxon>
        <taxon>Ascomycota</taxon>
        <taxon>Pezizomycotina</taxon>
        <taxon>Dothideomycetes</taxon>
        <taxon>Pleosporomycetidae</taxon>
        <taxon>Venturiales</taxon>
        <taxon>Cylindrosympodiaceae</taxon>
        <taxon>Tothia</taxon>
    </lineage>
</organism>
<comment type="caution">
    <text evidence="5">The sequence shown here is derived from an EMBL/GenBank/DDBJ whole genome shotgun (WGS) entry which is preliminary data.</text>
</comment>
<feature type="compositionally biased region" description="Basic and acidic residues" evidence="3">
    <location>
        <begin position="88"/>
        <end position="104"/>
    </location>
</feature>
<keyword evidence="2" id="KW-0539">Nucleus</keyword>
<dbReference type="GO" id="GO:0000976">
    <property type="term" value="F:transcription cis-regulatory region binding"/>
    <property type="evidence" value="ECO:0007669"/>
    <property type="project" value="InterPro"/>
</dbReference>
<dbReference type="PANTHER" id="PTHR40621">
    <property type="entry name" value="TRANSCRIPTION FACTOR KAPC-RELATED"/>
    <property type="match status" value="1"/>
</dbReference>
<dbReference type="PROSITE" id="PS00036">
    <property type="entry name" value="BZIP_BASIC"/>
    <property type="match status" value="1"/>
</dbReference>
<feature type="compositionally biased region" description="Basic and acidic residues" evidence="3">
    <location>
        <begin position="389"/>
        <end position="398"/>
    </location>
</feature>
<keyword evidence="6" id="KW-1185">Reference proteome</keyword>
<evidence type="ECO:0000313" key="5">
    <source>
        <dbReference type="EMBL" id="KAF2436796.1"/>
    </source>
</evidence>
<dbReference type="SMART" id="SM00338">
    <property type="entry name" value="BRLZ"/>
    <property type="match status" value="1"/>
</dbReference>
<feature type="compositionally biased region" description="Polar residues" evidence="3">
    <location>
        <begin position="496"/>
        <end position="514"/>
    </location>
</feature>
<dbReference type="CDD" id="cd14688">
    <property type="entry name" value="bZIP_YAP"/>
    <property type="match status" value="1"/>
</dbReference>
<feature type="domain" description="BZIP" evidence="4">
    <location>
        <begin position="72"/>
        <end position="135"/>
    </location>
</feature>
<dbReference type="GO" id="GO:0090575">
    <property type="term" value="C:RNA polymerase II transcription regulator complex"/>
    <property type="evidence" value="ECO:0007669"/>
    <property type="project" value="TreeGrafter"/>
</dbReference>
<dbReference type="EMBL" id="MU007009">
    <property type="protein sequence ID" value="KAF2436796.1"/>
    <property type="molecule type" value="Genomic_DNA"/>
</dbReference>
<evidence type="ECO:0000256" key="3">
    <source>
        <dbReference type="SAM" id="MobiDB-lite"/>
    </source>
</evidence>
<dbReference type="PANTHER" id="PTHR40621:SF7">
    <property type="entry name" value="BZIP DOMAIN-CONTAINING PROTEIN"/>
    <property type="match status" value="1"/>
</dbReference>
<sequence>MTRARLAPAPTPQNTYPTAGSEGTPTFHTVPYPTVHAYPVASTPMAVASSGPVSGSIQVPARPKPGRKAATDEPENKRKAQNRQAQRAFRDRKQQQAETLDKTNQELREMNEKLRTEFRAIQAKFEKNQQELQREHDAAIQRAKDFENKFQNSIPMLNELHAKVEALQMELREAYIKNALSLPQNGPVTGSAVGAPTTEGIQPTFGSTTQGYTGEQRGAVLSGVPQKRHIATDGCGDCEENGACACVDSYVVEVPQPILRAQDSALSRQLSTSSMSIHSLLSPDAASSGQGESDVPELVNDHSSPEELETEFTYVSVGRDATQSCGFCGTDRSNCLCADTAAAKGDRPTLASYGSGPAQTLMGPPKIKPGSCVECQQNPEQKAYCEQLAQEREQDRAQPDGQPAAKRPRSNRNNPSVPCASAFQLYKHYSGSGNNRTPSYDEIYQDLTASNPGSQRGTGIQGMERHRQFSAFETDIATVIANLRHHDSSSASSQSMNRVDNADNSNPSSTIDNR</sequence>
<feature type="compositionally biased region" description="Basic and acidic residues" evidence="3">
    <location>
        <begin position="69"/>
        <end position="78"/>
    </location>
</feature>
<dbReference type="PROSITE" id="PS50217">
    <property type="entry name" value="BZIP"/>
    <property type="match status" value="1"/>
</dbReference>
<feature type="compositionally biased region" description="Polar residues" evidence="3">
    <location>
        <begin position="12"/>
        <end position="27"/>
    </location>
</feature>
<evidence type="ECO:0000259" key="4">
    <source>
        <dbReference type="PROSITE" id="PS50217"/>
    </source>
</evidence>
<dbReference type="InterPro" id="IPR004827">
    <property type="entry name" value="bZIP"/>
</dbReference>
<dbReference type="SUPFAM" id="SSF57959">
    <property type="entry name" value="Leucine zipper domain"/>
    <property type="match status" value="1"/>
</dbReference>
<gene>
    <name evidence="5" type="ORF">EJ08DRAFT_3240</name>
</gene>